<reference evidence="13" key="2">
    <citation type="submission" date="2025-08" db="UniProtKB">
        <authorList>
            <consortium name="Ensembl"/>
        </authorList>
    </citation>
    <scope>IDENTIFICATION</scope>
</reference>
<evidence type="ECO:0000256" key="6">
    <source>
        <dbReference type="ARBA" id="ARBA00023015"/>
    </source>
</evidence>
<dbReference type="InterPro" id="IPR001909">
    <property type="entry name" value="KRAB"/>
</dbReference>
<evidence type="ECO:0000313" key="14">
    <source>
        <dbReference type="Proteomes" id="UP000233180"/>
    </source>
</evidence>
<dbReference type="SUPFAM" id="SSF109640">
    <property type="entry name" value="KRAB domain (Kruppel-associated box)"/>
    <property type="match status" value="1"/>
</dbReference>
<keyword evidence="5" id="KW-0862">Zinc</keyword>
<dbReference type="Pfam" id="PF01352">
    <property type="entry name" value="KRAB"/>
    <property type="match status" value="1"/>
</dbReference>
<dbReference type="GeneTree" id="ENSGT00940000153236"/>
<dbReference type="InterPro" id="IPR050331">
    <property type="entry name" value="Zinc_finger"/>
</dbReference>
<dbReference type="FunFam" id="3.30.160.60:FF:000374">
    <property type="entry name" value="Zinc finger protein 208"/>
    <property type="match status" value="1"/>
</dbReference>
<dbReference type="GO" id="GO:0003677">
    <property type="term" value="F:DNA binding"/>
    <property type="evidence" value="ECO:0007669"/>
    <property type="project" value="UniProtKB-KW"/>
</dbReference>
<evidence type="ECO:0000256" key="7">
    <source>
        <dbReference type="ARBA" id="ARBA00023125"/>
    </source>
</evidence>
<evidence type="ECO:0000259" key="11">
    <source>
        <dbReference type="PROSITE" id="PS50157"/>
    </source>
</evidence>
<dbReference type="FunFam" id="3.30.160.60:FF:000446">
    <property type="entry name" value="Zinc finger protein"/>
    <property type="match status" value="1"/>
</dbReference>
<evidence type="ECO:0000259" key="12">
    <source>
        <dbReference type="PROSITE" id="PS50805"/>
    </source>
</evidence>
<evidence type="ECO:0000256" key="9">
    <source>
        <dbReference type="ARBA" id="ARBA00023242"/>
    </source>
</evidence>
<dbReference type="PANTHER" id="PTHR16515:SF51">
    <property type="entry name" value="ZINC FINGER PROTEIN 833-RELATED"/>
    <property type="match status" value="1"/>
</dbReference>
<evidence type="ECO:0000313" key="13">
    <source>
        <dbReference type="Ensembl" id="ENSRBIP00000023314.1"/>
    </source>
</evidence>
<reference evidence="13 14" key="1">
    <citation type="submission" date="2016-06" db="EMBL/GenBank/DDBJ databases">
        <title>Genome of Rhinopithecus bieti.</title>
        <authorList>
            <person name="Wu"/>
            <person name="C.-I. and Zhang"/>
            <person name="Y."/>
        </authorList>
    </citation>
    <scope>NUCLEOTIDE SEQUENCE</scope>
</reference>
<dbReference type="PROSITE" id="PS00028">
    <property type="entry name" value="ZINC_FINGER_C2H2_1"/>
    <property type="match status" value="5"/>
</dbReference>
<keyword evidence="9" id="KW-0539">Nucleus</keyword>
<dbReference type="SUPFAM" id="SSF57667">
    <property type="entry name" value="beta-beta-alpha zinc fingers"/>
    <property type="match status" value="4"/>
</dbReference>
<reference evidence="13" key="3">
    <citation type="submission" date="2025-09" db="UniProtKB">
        <authorList>
            <consortium name="Ensembl"/>
        </authorList>
    </citation>
    <scope>IDENTIFICATION</scope>
</reference>
<dbReference type="InterPro" id="IPR036051">
    <property type="entry name" value="KRAB_dom_sf"/>
</dbReference>
<proteinExistence type="predicted"/>
<dbReference type="GO" id="GO:0008270">
    <property type="term" value="F:zinc ion binding"/>
    <property type="evidence" value="ECO:0007669"/>
    <property type="project" value="UniProtKB-KW"/>
</dbReference>
<evidence type="ECO:0000256" key="2">
    <source>
        <dbReference type="ARBA" id="ARBA00022723"/>
    </source>
</evidence>
<feature type="domain" description="C2H2-type" evidence="11">
    <location>
        <begin position="428"/>
        <end position="455"/>
    </location>
</feature>
<dbReference type="FunFam" id="3.30.160.60:FF:002679">
    <property type="entry name" value="Zinc finger protein 726"/>
    <property type="match status" value="1"/>
</dbReference>
<keyword evidence="4 10" id="KW-0863">Zinc-finger</keyword>
<feature type="domain" description="C2H2-type" evidence="11">
    <location>
        <begin position="316"/>
        <end position="343"/>
    </location>
</feature>
<feature type="domain" description="C2H2-type" evidence="11">
    <location>
        <begin position="372"/>
        <end position="399"/>
    </location>
</feature>
<evidence type="ECO:0000256" key="1">
    <source>
        <dbReference type="ARBA" id="ARBA00004123"/>
    </source>
</evidence>
<dbReference type="SMART" id="SM00349">
    <property type="entry name" value="KRAB"/>
    <property type="match status" value="1"/>
</dbReference>
<keyword evidence="7" id="KW-0238">DNA-binding</keyword>
<keyword evidence="2" id="KW-0479">Metal-binding</keyword>
<dbReference type="InterPro" id="IPR013087">
    <property type="entry name" value="Znf_C2H2_type"/>
</dbReference>
<name>A0A2K6LIH5_RHIBE</name>
<dbReference type="Proteomes" id="UP000233180">
    <property type="component" value="Unassembled WGS sequence"/>
</dbReference>
<evidence type="ECO:0000256" key="8">
    <source>
        <dbReference type="ARBA" id="ARBA00023163"/>
    </source>
</evidence>
<dbReference type="FunFam" id="3.30.160.60:FF:000120">
    <property type="entry name" value="Zinc finger protein 430"/>
    <property type="match status" value="1"/>
</dbReference>
<dbReference type="Pfam" id="PF00096">
    <property type="entry name" value="zf-C2H2"/>
    <property type="match status" value="4"/>
</dbReference>
<evidence type="ECO:0000256" key="5">
    <source>
        <dbReference type="ARBA" id="ARBA00022833"/>
    </source>
</evidence>
<feature type="domain" description="KRAB" evidence="12">
    <location>
        <begin position="5"/>
        <end position="76"/>
    </location>
</feature>
<dbReference type="PROSITE" id="PS50157">
    <property type="entry name" value="ZINC_FINGER_C2H2_2"/>
    <property type="match status" value="5"/>
</dbReference>
<sequence length="459" mass="53341">MYGLLTFMDVAVEFSLEEWQCLDTAQQNLYRNVMLENYRNLVFLGIAVSKPDLITCLEQGKEPWNMKRHEMVAKPPGSYCSHFCQRPLGQSNHIKEIRSNKLILRRYAKMWIIRILCDKLRQKRDIKIKTYWKKNHFQIKPYKCEECGKAFKPVLNSFTRPIKRIVHYWEEKPLQMLKECGKNVAKPLLCLHTFTTHKARISLLGEKPYKCDACGKAFSVFSTALLNIVISHSAYSCLSGVSETHYKIVRAEEMAEVSLVYQRSAFNSYFIISVEDVGKLLKNIRGFHTGEKPYKCEDKSSTLTYHKVIHTEKKPYKCEECGKAFSIFSILTKHKVIHTEEKPYKCEDCGKTFNYSSNFTNHKKIHTGEKPYKCEECGKSFILSSHLTTHKIIHTGKKPYKCEECGKAFNNSSTLMKHKIIHTGEKPYKCEECGKAFNQSPNLTKHKRIHTKEKPCKCK</sequence>
<dbReference type="FunFam" id="3.30.160.60:FF:002090">
    <property type="entry name" value="Zinc finger protein 473"/>
    <property type="match status" value="1"/>
</dbReference>
<dbReference type="GO" id="GO:0005634">
    <property type="term" value="C:nucleus"/>
    <property type="evidence" value="ECO:0007669"/>
    <property type="project" value="UniProtKB-SubCell"/>
</dbReference>
<dbReference type="CDD" id="cd07765">
    <property type="entry name" value="KRAB_A-box"/>
    <property type="match status" value="1"/>
</dbReference>
<keyword evidence="14" id="KW-1185">Reference proteome</keyword>
<dbReference type="Gene3D" id="3.30.160.60">
    <property type="entry name" value="Classic Zinc Finger"/>
    <property type="match status" value="6"/>
</dbReference>
<dbReference type="FunFam" id="3.30.160.60:FF:001737">
    <property type="entry name" value="Zinc finger protein 100"/>
    <property type="match status" value="1"/>
</dbReference>
<evidence type="ECO:0000256" key="3">
    <source>
        <dbReference type="ARBA" id="ARBA00022737"/>
    </source>
</evidence>
<dbReference type="GO" id="GO:0006355">
    <property type="term" value="P:regulation of DNA-templated transcription"/>
    <property type="evidence" value="ECO:0007669"/>
    <property type="project" value="InterPro"/>
</dbReference>
<keyword evidence="8" id="KW-0804">Transcription</keyword>
<accession>A0A2K6LIH5</accession>
<dbReference type="Gene3D" id="6.10.140.140">
    <property type="match status" value="1"/>
</dbReference>
<dbReference type="PANTHER" id="PTHR16515">
    <property type="entry name" value="PR DOMAIN ZINC FINGER PROTEIN"/>
    <property type="match status" value="1"/>
</dbReference>
<dbReference type="SMART" id="SM00355">
    <property type="entry name" value="ZnF_C2H2"/>
    <property type="match status" value="5"/>
</dbReference>
<dbReference type="PROSITE" id="PS50805">
    <property type="entry name" value="KRAB"/>
    <property type="match status" value="1"/>
</dbReference>
<dbReference type="AlphaFoldDB" id="A0A2K6LIH5"/>
<evidence type="ECO:0000256" key="4">
    <source>
        <dbReference type="ARBA" id="ARBA00022771"/>
    </source>
</evidence>
<comment type="subcellular location">
    <subcellularLocation>
        <location evidence="1">Nucleus</location>
    </subcellularLocation>
</comment>
<dbReference type="Ensembl" id="ENSRBIT00000047207.1">
    <property type="protein sequence ID" value="ENSRBIP00000023314.1"/>
    <property type="gene ID" value="ENSRBIG00000035579.1"/>
</dbReference>
<evidence type="ECO:0000256" key="10">
    <source>
        <dbReference type="PROSITE-ProRule" id="PRU00042"/>
    </source>
</evidence>
<dbReference type="InterPro" id="IPR036236">
    <property type="entry name" value="Znf_C2H2_sf"/>
</dbReference>
<keyword evidence="6" id="KW-0805">Transcription regulation</keyword>
<feature type="domain" description="C2H2-type" evidence="11">
    <location>
        <begin position="400"/>
        <end position="427"/>
    </location>
</feature>
<keyword evidence="3" id="KW-0677">Repeat</keyword>
<organism evidence="13 14">
    <name type="scientific">Rhinopithecus bieti</name>
    <name type="common">Black snub-nosed monkey</name>
    <name type="synonym">Pygathrix bieti</name>
    <dbReference type="NCBI Taxonomy" id="61621"/>
    <lineage>
        <taxon>Eukaryota</taxon>
        <taxon>Metazoa</taxon>
        <taxon>Chordata</taxon>
        <taxon>Craniata</taxon>
        <taxon>Vertebrata</taxon>
        <taxon>Euteleostomi</taxon>
        <taxon>Mammalia</taxon>
        <taxon>Eutheria</taxon>
        <taxon>Euarchontoglires</taxon>
        <taxon>Primates</taxon>
        <taxon>Haplorrhini</taxon>
        <taxon>Catarrhini</taxon>
        <taxon>Cercopithecidae</taxon>
        <taxon>Colobinae</taxon>
        <taxon>Rhinopithecus</taxon>
    </lineage>
</organism>
<protein>
    <submittedName>
        <fullName evidence="13">Uncharacterized protein</fullName>
    </submittedName>
</protein>
<feature type="domain" description="C2H2-type" evidence="11">
    <location>
        <begin position="344"/>
        <end position="371"/>
    </location>
</feature>